<dbReference type="EMBL" id="HBUF01644480">
    <property type="protein sequence ID" value="CAG6785598.1"/>
    <property type="molecule type" value="Transcribed_RNA"/>
</dbReference>
<evidence type="ECO:0000256" key="1">
    <source>
        <dbReference type="ARBA" id="ARBA00022737"/>
    </source>
</evidence>
<dbReference type="FunFam" id="2.20.110.10:FF:000002">
    <property type="entry name" value="Phosphatidylinositol 4-phosphate 5-kinase 8"/>
    <property type="match status" value="1"/>
</dbReference>
<dbReference type="Gene3D" id="2.20.110.10">
    <property type="entry name" value="Histone H3 K4-specific methyltransferase SET7/9 N-terminal domain"/>
    <property type="match status" value="2"/>
</dbReference>
<sequence length="323" mass="36326">MSMGSAGTGGVDEQEPENPLGLYEGGRNTHNQRHGTGRTLLPSGDYYEGCYNRNLRHGKGLYVFANRNGARYEGEYRFGLRSGQGVFYYPDGTKYEGEWKKNLRHGFGTYFYLNGDTYTGAWFKSKRQGIGTYTYTELGIKTTCAWANNEIAGGGKIEYPVGGVTFHGSFDKHRPVGRGLFAFPLLNCMQLGVYERKPIEQPPEEEPPFDMGSQNLSEADFDKPLPGLPPSEWWARDVVEYDGNLMPPPPVTKVLPDTPDTASIQSASLLTHHSEQDECWEGEGEMLEEEEEALPSWVEENQIEEMERLSNLSIQHGQEEEIE</sequence>
<evidence type="ECO:0000256" key="2">
    <source>
        <dbReference type="SAM" id="MobiDB-lite"/>
    </source>
</evidence>
<dbReference type="AlphaFoldDB" id="A0A8D9BI17"/>
<dbReference type="SMART" id="SM00698">
    <property type="entry name" value="MORN"/>
    <property type="match status" value="4"/>
</dbReference>
<feature type="region of interest" description="Disordered" evidence="2">
    <location>
        <begin position="1"/>
        <end position="38"/>
    </location>
</feature>
<dbReference type="Pfam" id="PF02493">
    <property type="entry name" value="MORN"/>
    <property type="match status" value="5"/>
</dbReference>
<reference evidence="3" key="1">
    <citation type="submission" date="2021-05" db="EMBL/GenBank/DDBJ databases">
        <authorList>
            <person name="Alioto T."/>
            <person name="Alioto T."/>
            <person name="Gomez Garrido J."/>
        </authorList>
    </citation>
    <scope>NUCLEOTIDE SEQUENCE</scope>
</reference>
<accession>A0A8D9BI17</accession>
<evidence type="ECO:0000313" key="3">
    <source>
        <dbReference type="EMBL" id="CAG6785598.1"/>
    </source>
</evidence>
<keyword evidence="1" id="KW-0677">Repeat</keyword>
<dbReference type="InterPro" id="IPR003409">
    <property type="entry name" value="MORN"/>
</dbReference>
<name>A0A8D9BI17_9HEMI</name>
<feature type="compositionally biased region" description="Gly residues" evidence="2">
    <location>
        <begin position="1"/>
        <end position="10"/>
    </location>
</feature>
<feature type="region of interest" description="Disordered" evidence="2">
    <location>
        <begin position="271"/>
        <end position="323"/>
    </location>
</feature>
<feature type="region of interest" description="Disordered" evidence="2">
    <location>
        <begin position="200"/>
        <end position="219"/>
    </location>
</feature>
<feature type="compositionally biased region" description="Acidic residues" evidence="2">
    <location>
        <begin position="277"/>
        <end position="293"/>
    </location>
</feature>
<proteinExistence type="predicted"/>
<dbReference type="PANTHER" id="PTHR43215">
    <property type="entry name" value="RADIAL SPOKE HEAD 1 HOMOLOG"/>
    <property type="match status" value="1"/>
</dbReference>
<dbReference type="EMBL" id="HBUF01644479">
    <property type="protein sequence ID" value="CAG6785597.1"/>
    <property type="molecule type" value="Transcribed_RNA"/>
</dbReference>
<protein>
    <submittedName>
        <fullName evidence="3">Radial spoke head 1 homolog</fullName>
    </submittedName>
</protein>
<dbReference type="PANTHER" id="PTHR43215:SF14">
    <property type="entry name" value="RADIAL SPOKE HEAD 1 HOMOLOG"/>
    <property type="match status" value="1"/>
</dbReference>
<organism evidence="3">
    <name type="scientific">Cacopsylla melanoneura</name>
    <dbReference type="NCBI Taxonomy" id="428564"/>
    <lineage>
        <taxon>Eukaryota</taxon>
        <taxon>Metazoa</taxon>
        <taxon>Ecdysozoa</taxon>
        <taxon>Arthropoda</taxon>
        <taxon>Hexapoda</taxon>
        <taxon>Insecta</taxon>
        <taxon>Pterygota</taxon>
        <taxon>Neoptera</taxon>
        <taxon>Paraneoptera</taxon>
        <taxon>Hemiptera</taxon>
        <taxon>Sternorrhyncha</taxon>
        <taxon>Psylloidea</taxon>
        <taxon>Psyllidae</taxon>
        <taxon>Psyllinae</taxon>
        <taxon>Cacopsylla</taxon>
    </lineage>
</organism>
<dbReference type="SUPFAM" id="SSF82185">
    <property type="entry name" value="Histone H3 K4-specific methyltransferase SET7/9 N-terminal domain"/>
    <property type="match status" value="2"/>
</dbReference>